<protein>
    <recommendedName>
        <fullName evidence="6">Protease</fullName>
    </recommendedName>
</protein>
<dbReference type="PANTHER" id="PTHR30217:SF6">
    <property type="entry name" value="TRNA HYDROXYLATION PROTEIN P"/>
    <property type="match status" value="1"/>
</dbReference>
<dbReference type="PROSITE" id="PS01276">
    <property type="entry name" value="PEPTIDASE_U32"/>
    <property type="match status" value="1"/>
</dbReference>
<dbReference type="InterPro" id="IPR051454">
    <property type="entry name" value="RNA/ubiquinone_mod_enzymes"/>
</dbReference>
<keyword evidence="2" id="KW-0378">Hydrolase</keyword>
<dbReference type="PANTHER" id="PTHR30217">
    <property type="entry name" value="PEPTIDASE U32 FAMILY"/>
    <property type="match status" value="1"/>
</dbReference>
<organism evidence="4 5">
    <name type="scientific">Williamwhitmania taraxaci</name>
    <dbReference type="NCBI Taxonomy" id="1640674"/>
    <lineage>
        <taxon>Bacteria</taxon>
        <taxon>Pseudomonadati</taxon>
        <taxon>Bacteroidota</taxon>
        <taxon>Bacteroidia</taxon>
        <taxon>Bacteroidales</taxon>
        <taxon>Williamwhitmaniaceae</taxon>
        <taxon>Williamwhitmania</taxon>
    </lineage>
</organism>
<accession>A0A1G6GYQ4</accession>
<comment type="similarity">
    <text evidence="3">Belongs to the peptidase U32 family.</text>
</comment>
<proteinExistence type="inferred from homology"/>
<dbReference type="InterPro" id="IPR001539">
    <property type="entry name" value="Peptidase_U32"/>
</dbReference>
<dbReference type="Pfam" id="PF01136">
    <property type="entry name" value="Peptidase_U32"/>
    <property type="match status" value="1"/>
</dbReference>
<dbReference type="RefSeq" id="WP_092435264.1">
    <property type="nucleotide sequence ID" value="NZ_FMYP01000005.1"/>
</dbReference>
<dbReference type="AlphaFoldDB" id="A0A1G6GYQ4"/>
<evidence type="ECO:0000256" key="2">
    <source>
        <dbReference type="ARBA" id="ARBA00022801"/>
    </source>
</evidence>
<evidence type="ECO:0000313" key="4">
    <source>
        <dbReference type="EMBL" id="SDB87187.1"/>
    </source>
</evidence>
<dbReference type="GO" id="GO:0006508">
    <property type="term" value="P:proteolysis"/>
    <property type="evidence" value="ECO:0007669"/>
    <property type="project" value="UniProtKB-KW"/>
</dbReference>
<evidence type="ECO:0000256" key="3">
    <source>
        <dbReference type="ARBA" id="ARBA00038374"/>
    </source>
</evidence>
<evidence type="ECO:0000313" key="5">
    <source>
        <dbReference type="Proteomes" id="UP000199452"/>
    </source>
</evidence>
<name>A0A1G6GYQ4_9BACT</name>
<reference evidence="4 5" key="1">
    <citation type="submission" date="2016-09" db="EMBL/GenBank/DDBJ databases">
        <authorList>
            <person name="Capua I."/>
            <person name="De Benedictis P."/>
            <person name="Joannis T."/>
            <person name="Lombin L.H."/>
            <person name="Cattoli G."/>
        </authorList>
    </citation>
    <scope>NUCLEOTIDE SEQUENCE [LARGE SCALE GENOMIC DNA]</scope>
    <source>
        <strain evidence="4 5">A7P-90m</strain>
    </source>
</reference>
<dbReference type="OrthoDB" id="9807498at2"/>
<keyword evidence="5" id="KW-1185">Reference proteome</keyword>
<dbReference type="EMBL" id="FMYP01000005">
    <property type="protein sequence ID" value="SDB87187.1"/>
    <property type="molecule type" value="Genomic_DNA"/>
</dbReference>
<gene>
    <name evidence="4" type="ORF">SAMN05216323_100551</name>
</gene>
<evidence type="ECO:0000256" key="1">
    <source>
        <dbReference type="ARBA" id="ARBA00022670"/>
    </source>
</evidence>
<sequence length="416" mass="45468">MLFQRNDIELMAPVGNRESLYAAIQGGANAVYFGVDVLNMRSRSANNFTLDELGEIVSICRENGLLSYLTVNTIVYEPELVLLKQVIDAAAVAGVSAIIASDQAAIVYAREKGIEVHISTQLSISNTESLKFYSGWADVVVLARELNMNQVAEISRQIALQKIVGPAGKPIKIEMFAHGALCMAISGKCYMSLHENNHSANRGACQQTCRKGYTVTEKETGYQLDVENEYIMSPKDLCTIGFLDKMIAAGVTVFKIEGRARSADYVKTVISCYREAIAAVADGTYRPEKIDDWMKRLGAVFNRGFWDGYYLGQKIGEWSTVYGSKATKRKVYLARVVNYFSKLGVAELLLEAGEISIGDEYIIIGPTSGVVEGVAEEIHDGNGPISSAGKGTVFSVKVGSPVRRADRLYKLVSSED</sequence>
<dbReference type="Proteomes" id="UP000199452">
    <property type="component" value="Unassembled WGS sequence"/>
</dbReference>
<evidence type="ECO:0008006" key="6">
    <source>
        <dbReference type="Google" id="ProtNLM"/>
    </source>
</evidence>
<keyword evidence="1" id="KW-0645">Protease</keyword>
<dbReference type="GO" id="GO:0008233">
    <property type="term" value="F:peptidase activity"/>
    <property type="evidence" value="ECO:0007669"/>
    <property type="project" value="UniProtKB-KW"/>
</dbReference>
<dbReference type="STRING" id="1640674.SAMN05216323_100551"/>